<organism evidence="2 3">
    <name type="scientific">Trapa natans</name>
    <name type="common">Water chestnut</name>
    <dbReference type="NCBI Taxonomy" id="22666"/>
    <lineage>
        <taxon>Eukaryota</taxon>
        <taxon>Viridiplantae</taxon>
        <taxon>Streptophyta</taxon>
        <taxon>Embryophyta</taxon>
        <taxon>Tracheophyta</taxon>
        <taxon>Spermatophyta</taxon>
        <taxon>Magnoliopsida</taxon>
        <taxon>eudicotyledons</taxon>
        <taxon>Gunneridae</taxon>
        <taxon>Pentapetalae</taxon>
        <taxon>rosids</taxon>
        <taxon>malvids</taxon>
        <taxon>Myrtales</taxon>
        <taxon>Lythraceae</taxon>
        <taxon>Trapa</taxon>
    </lineage>
</organism>
<evidence type="ECO:0000256" key="1">
    <source>
        <dbReference type="SAM" id="Phobius"/>
    </source>
</evidence>
<evidence type="ECO:0000313" key="2">
    <source>
        <dbReference type="EMBL" id="KAK4797872.1"/>
    </source>
</evidence>
<name>A0AAN7MFP5_TRANT</name>
<keyword evidence="3" id="KW-1185">Reference proteome</keyword>
<dbReference type="AlphaFoldDB" id="A0AAN7MFP5"/>
<evidence type="ECO:0000313" key="3">
    <source>
        <dbReference type="Proteomes" id="UP001346149"/>
    </source>
</evidence>
<protein>
    <submittedName>
        <fullName evidence="2">Uncharacterized protein</fullName>
    </submittedName>
</protein>
<keyword evidence="1" id="KW-0812">Transmembrane</keyword>
<dbReference type="EMBL" id="JAXQNO010000005">
    <property type="protein sequence ID" value="KAK4797872.1"/>
    <property type="molecule type" value="Genomic_DNA"/>
</dbReference>
<dbReference type="Proteomes" id="UP001346149">
    <property type="component" value="Unassembled WGS sequence"/>
</dbReference>
<accession>A0AAN7MFP5</accession>
<reference evidence="2 3" key="1">
    <citation type="journal article" date="2023" name="Hortic Res">
        <title>Pangenome of water caltrop reveals structural variations and asymmetric subgenome divergence after allopolyploidization.</title>
        <authorList>
            <person name="Zhang X."/>
            <person name="Chen Y."/>
            <person name="Wang L."/>
            <person name="Yuan Y."/>
            <person name="Fang M."/>
            <person name="Shi L."/>
            <person name="Lu R."/>
            <person name="Comes H.P."/>
            <person name="Ma Y."/>
            <person name="Chen Y."/>
            <person name="Huang G."/>
            <person name="Zhou Y."/>
            <person name="Zheng Z."/>
            <person name="Qiu Y."/>
        </authorList>
    </citation>
    <scope>NUCLEOTIDE SEQUENCE [LARGE SCALE GENOMIC DNA]</scope>
    <source>
        <strain evidence="2">F231</strain>
    </source>
</reference>
<feature type="transmembrane region" description="Helical" evidence="1">
    <location>
        <begin position="12"/>
        <end position="33"/>
    </location>
</feature>
<sequence length="59" mass="6728">MDALHITDDAVWIFVFYPIHLPVFLDQLCLMLLKEPERGITLRSQSSVPTPSCRVVLTT</sequence>
<proteinExistence type="predicted"/>
<keyword evidence="1" id="KW-1133">Transmembrane helix</keyword>
<comment type="caution">
    <text evidence="2">The sequence shown here is derived from an EMBL/GenBank/DDBJ whole genome shotgun (WGS) entry which is preliminary data.</text>
</comment>
<keyword evidence="1" id="KW-0472">Membrane</keyword>
<gene>
    <name evidence="2" type="ORF">SAY86_030198</name>
</gene>